<dbReference type="GO" id="GO:0003700">
    <property type="term" value="F:DNA-binding transcription factor activity"/>
    <property type="evidence" value="ECO:0007669"/>
    <property type="project" value="TreeGrafter"/>
</dbReference>
<dbReference type="FunFam" id="1.10.10.60:FF:000141">
    <property type="entry name" value="TetR family transcriptional regulator"/>
    <property type="match status" value="1"/>
</dbReference>
<evidence type="ECO:0000256" key="4">
    <source>
        <dbReference type="PROSITE-ProRule" id="PRU00335"/>
    </source>
</evidence>
<dbReference type="InterPro" id="IPR023772">
    <property type="entry name" value="DNA-bd_HTH_TetR-type_CS"/>
</dbReference>
<dbReference type="GO" id="GO:0000976">
    <property type="term" value="F:transcription cis-regulatory region binding"/>
    <property type="evidence" value="ECO:0007669"/>
    <property type="project" value="TreeGrafter"/>
</dbReference>
<gene>
    <name evidence="7" type="ORF">BKH31_07000</name>
</gene>
<dbReference type="PRINTS" id="PR00455">
    <property type="entry name" value="HTHTETR"/>
</dbReference>
<proteinExistence type="predicted"/>
<reference evidence="7 8" key="1">
    <citation type="submission" date="2016-12" db="EMBL/GenBank/DDBJ databases">
        <title>Genomic comparison of strains in the 'Actinomyces naeslundii' group.</title>
        <authorList>
            <person name="Mughal S.R."/>
            <person name="Do T."/>
            <person name="Gilbert S.C."/>
            <person name="Witherden E.A."/>
            <person name="Didelot X."/>
            <person name="Beighton D."/>
        </authorList>
    </citation>
    <scope>NUCLEOTIDE SEQUENCE [LARGE SCALE GENOMIC DNA]</scope>
    <source>
        <strain evidence="7 8">R21091</strain>
    </source>
</reference>
<dbReference type="InterPro" id="IPR036271">
    <property type="entry name" value="Tet_transcr_reg_TetR-rel_C_sf"/>
</dbReference>
<feature type="domain" description="HTH tetR-type" evidence="6">
    <location>
        <begin position="11"/>
        <end position="71"/>
    </location>
</feature>
<dbReference type="Proteomes" id="UP000186471">
    <property type="component" value="Unassembled WGS sequence"/>
</dbReference>
<evidence type="ECO:0000256" key="3">
    <source>
        <dbReference type="ARBA" id="ARBA00023163"/>
    </source>
</evidence>
<dbReference type="AlphaFoldDB" id="A0A1Q8VEW1"/>
<dbReference type="Gene3D" id="1.10.357.10">
    <property type="entry name" value="Tetracycline Repressor, domain 2"/>
    <property type="match status" value="1"/>
</dbReference>
<name>A0A1Q8VEW1_9ACTO</name>
<dbReference type="InterPro" id="IPR045823">
    <property type="entry name" value="TetR_C_32"/>
</dbReference>
<dbReference type="InterPro" id="IPR009057">
    <property type="entry name" value="Homeodomain-like_sf"/>
</dbReference>
<evidence type="ECO:0000313" key="7">
    <source>
        <dbReference type="EMBL" id="OLO46632.1"/>
    </source>
</evidence>
<evidence type="ECO:0000313" key="8">
    <source>
        <dbReference type="Proteomes" id="UP000186471"/>
    </source>
</evidence>
<organism evidence="7 8">
    <name type="scientific">Actinomyces oris</name>
    <dbReference type="NCBI Taxonomy" id="544580"/>
    <lineage>
        <taxon>Bacteria</taxon>
        <taxon>Bacillati</taxon>
        <taxon>Actinomycetota</taxon>
        <taxon>Actinomycetes</taxon>
        <taxon>Actinomycetales</taxon>
        <taxon>Actinomycetaceae</taxon>
        <taxon>Actinomyces</taxon>
    </lineage>
</organism>
<evidence type="ECO:0000256" key="5">
    <source>
        <dbReference type="SAM" id="MobiDB-lite"/>
    </source>
</evidence>
<feature type="DNA-binding region" description="H-T-H motif" evidence="4">
    <location>
        <begin position="34"/>
        <end position="53"/>
    </location>
</feature>
<dbReference type="SUPFAM" id="SSF46689">
    <property type="entry name" value="Homeodomain-like"/>
    <property type="match status" value="1"/>
</dbReference>
<sequence>MAAKRTRMSASERREQLIAVARGLFAERGFDATSVEEVAARAQVSKPVVYEHFGGKEGLYAVVVDRELTTISAAISSAIADPAADAAAAPEADRHAPGGSGASGSASRIAERAALALLTYIEDSPDGFRILSAGSDRAAGTYSTLLADVAIEVSGILASQFAAHDLDPRTAPLYAQMLVGIVAMPAQWWLENRSMSKEEVAAHMVNLAWNGLRGMKAEPTLHSGPAGGSSGSDNAGTKASGPGTDSRTKGSTHRCSASEGH</sequence>
<dbReference type="GO" id="GO:0045892">
    <property type="term" value="P:negative regulation of DNA-templated transcription"/>
    <property type="evidence" value="ECO:0007669"/>
    <property type="project" value="UniProtKB-ARBA"/>
</dbReference>
<dbReference type="Pfam" id="PF00440">
    <property type="entry name" value="TetR_N"/>
    <property type="match status" value="1"/>
</dbReference>
<dbReference type="InterPro" id="IPR001647">
    <property type="entry name" value="HTH_TetR"/>
</dbReference>
<keyword evidence="3" id="KW-0804">Transcription</keyword>
<accession>A0A1Q8VEW1</accession>
<feature type="region of interest" description="Disordered" evidence="5">
    <location>
        <begin position="216"/>
        <end position="261"/>
    </location>
</feature>
<comment type="caution">
    <text evidence="7">The sequence shown here is derived from an EMBL/GenBank/DDBJ whole genome shotgun (WGS) entry which is preliminary data.</text>
</comment>
<dbReference type="PANTHER" id="PTHR30055">
    <property type="entry name" value="HTH-TYPE TRANSCRIPTIONAL REGULATOR RUTR"/>
    <property type="match status" value="1"/>
</dbReference>
<dbReference type="SUPFAM" id="SSF48498">
    <property type="entry name" value="Tetracyclin repressor-like, C-terminal domain"/>
    <property type="match status" value="1"/>
</dbReference>
<evidence type="ECO:0000256" key="1">
    <source>
        <dbReference type="ARBA" id="ARBA00023015"/>
    </source>
</evidence>
<evidence type="ECO:0000259" key="6">
    <source>
        <dbReference type="PROSITE" id="PS50977"/>
    </source>
</evidence>
<dbReference type="PROSITE" id="PS01081">
    <property type="entry name" value="HTH_TETR_1"/>
    <property type="match status" value="1"/>
</dbReference>
<dbReference type="RefSeq" id="WP_075411659.1">
    <property type="nucleotide sequence ID" value="NZ_MSKK01000027.1"/>
</dbReference>
<keyword evidence="1" id="KW-0805">Transcription regulation</keyword>
<keyword evidence="2 4" id="KW-0238">DNA-binding</keyword>
<feature type="region of interest" description="Disordered" evidence="5">
    <location>
        <begin position="86"/>
        <end position="105"/>
    </location>
</feature>
<dbReference type="EMBL" id="MSKK01000027">
    <property type="protein sequence ID" value="OLO46632.1"/>
    <property type="molecule type" value="Genomic_DNA"/>
</dbReference>
<dbReference type="PANTHER" id="PTHR30055:SF227">
    <property type="entry name" value="TRANSCRIPTIONAL REGULATORY PROTEIN (PROBABLY TETR-FAMILY)-RELATED"/>
    <property type="match status" value="1"/>
</dbReference>
<dbReference type="OrthoDB" id="70491at2"/>
<protein>
    <submittedName>
        <fullName evidence="7">TetR family transcriptional regulator</fullName>
    </submittedName>
</protein>
<dbReference type="Pfam" id="PF19344">
    <property type="entry name" value="TetR_C_32"/>
    <property type="match status" value="1"/>
</dbReference>
<dbReference type="InterPro" id="IPR050109">
    <property type="entry name" value="HTH-type_TetR-like_transc_reg"/>
</dbReference>
<dbReference type="PROSITE" id="PS50977">
    <property type="entry name" value="HTH_TETR_2"/>
    <property type="match status" value="1"/>
</dbReference>
<evidence type="ECO:0000256" key="2">
    <source>
        <dbReference type="ARBA" id="ARBA00023125"/>
    </source>
</evidence>